<keyword evidence="2" id="KW-1185">Reference proteome</keyword>
<proteinExistence type="predicted"/>
<organism evidence="1 2">
    <name type="scientific">Lupinus luteus</name>
    <name type="common">European yellow lupine</name>
    <dbReference type="NCBI Taxonomy" id="3873"/>
    <lineage>
        <taxon>Eukaryota</taxon>
        <taxon>Viridiplantae</taxon>
        <taxon>Streptophyta</taxon>
        <taxon>Embryophyta</taxon>
        <taxon>Tracheophyta</taxon>
        <taxon>Spermatophyta</taxon>
        <taxon>Magnoliopsida</taxon>
        <taxon>eudicotyledons</taxon>
        <taxon>Gunneridae</taxon>
        <taxon>Pentapetalae</taxon>
        <taxon>rosids</taxon>
        <taxon>fabids</taxon>
        <taxon>Fabales</taxon>
        <taxon>Fabaceae</taxon>
        <taxon>Papilionoideae</taxon>
        <taxon>50 kb inversion clade</taxon>
        <taxon>genistoids sensu lato</taxon>
        <taxon>core genistoids</taxon>
        <taxon>Genisteae</taxon>
        <taxon>Lupinus</taxon>
    </lineage>
</organism>
<evidence type="ECO:0008006" key="3">
    <source>
        <dbReference type="Google" id="ProtNLM"/>
    </source>
</evidence>
<gene>
    <name evidence="1" type="ORF">LLUT_LOCUS10782</name>
</gene>
<sequence length="76" mass="8646">MGCWVKPWRSQDGSTFMWDEREKSGTKSITIDFGQLSTNQGKMGQYRCTYLKYAQLTTEHTTALRATHVLTCVPPA</sequence>
<reference evidence="1 2" key="1">
    <citation type="submission" date="2024-03" db="EMBL/GenBank/DDBJ databases">
        <authorList>
            <person name="Martinez-Hernandez J."/>
        </authorList>
    </citation>
    <scope>NUCLEOTIDE SEQUENCE [LARGE SCALE GENOMIC DNA]</scope>
</reference>
<dbReference type="AlphaFoldDB" id="A0AAV1WKD5"/>
<evidence type="ECO:0000313" key="1">
    <source>
        <dbReference type="EMBL" id="CAL0309722.1"/>
    </source>
</evidence>
<comment type="caution">
    <text evidence="1">The sequence shown here is derived from an EMBL/GenBank/DDBJ whole genome shotgun (WGS) entry which is preliminary data.</text>
</comment>
<dbReference type="EMBL" id="CAXHTB010000007">
    <property type="protein sequence ID" value="CAL0309722.1"/>
    <property type="molecule type" value="Genomic_DNA"/>
</dbReference>
<name>A0AAV1WKD5_LUPLU</name>
<accession>A0AAV1WKD5</accession>
<protein>
    <recommendedName>
        <fullName evidence="3">Ig-like domain-containing protein</fullName>
    </recommendedName>
</protein>
<dbReference type="Proteomes" id="UP001497480">
    <property type="component" value="Unassembled WGS sequence"/>
</dbReference>
<evidence type="ECO:0000313" key="2">
    <source>
        <dbReference type="Proteomes" id="UP001497480"/>
    </source>
</evidence>